<dbReference type="SUPFAM" id="SSF81296">
    <property type="entry name" value="E set domains"/>
    <property type="match status" value="1"/>
</dbReference>
<dbReference type="InterPro" id="IPR044505">
    <property type="entry name" value="GlgX_Isoamylase_N_E_set"/>
</dbReference>
<dbReference type="Pfam" id="PF00128">
    <property type="entry name" value="Alpha-amylase"/>
    <property type="match status" value="2"/>
</dbReference>
<sequence length="894" mass="98604">MTVPPSGDARNDAATRDTTATADTPQHEPAPGVDARSEGKTADSTTATPPTPPSDATPWLLPDTEEQADALVVPEPEAIPVWPGTPYPLGATYDGVGTNFSLFSEVAEAVDLCLIDRDGHERRIRLDEVDGYCWHCYLPNIGPGQFYGYRIHGPYDPVNGLRCDPSKLLLDPYGKAFHGDFDGDESLFSYAMAAPEPEDSEEPDAPAGNASSGDESPIDAPPVVAAEQSLRATGDPSTDDYETSSATIAAAPEPETTTDDTQAGDDTSSATEPGPQGSDADVEAAPVVEDADTETFEPVDDDSAAQSPSMPQLDSLGHTMLSVVINPYFDWQHDRSPRRPYHQTVIYEAHVKGMTATHPDIPEQLRGTYAGLAHPVIIDHLKSLGITAIELMPVHQFMQDFVLRDKGLRNYWGYNTFGFFAPHLEYASNPDQPAAAVTEFKAMVREFHNAGIEVILDVVYNHTAEGNHLGPTICFRGIDNGAYYRLVDGQPEMYMDYTGTGNSLNGRHPHTLQLIMDSLRYWVLEMHVDGFRFDLASTLARELHDVDRLSAFFDLVQQDPVVSQVKLIAEPWDIGEGGYQVGNFPPLWTEWNGKYRDTVRDYWRGEPATLGEFASRLTGSSDLYESTGRRPSASINFVIAHDGFTLRDLVSYNEKHNMANGEDNRDGESHNRSWNCGVEGPTDDPEVNELRARQQRNILATMFLSQGTPMLAHGDEIGRTQQGNNNVYCQDSPLSWMDWSLAEKNSDLLEFTRKAIDLRTKHPVFRRRRFFAGKPIRWGQDMLDIVWLTPSGEAMTTADWDSGFGKSLAVFLNGNGIAEKNERGELISDDSFMICFNAHYEDIEFTLASERLGHEWEGVLDTTHPQGDSAIDSAPCGSTVTIGARSLLVLRTLT</sequence>
<dbReference type="InterPro" id="IPR013780">
    <property type="entry name" value="Glyco_hydro_b"/>
</dbReference>
<evidence type="ECO:0000256" key="4">
    <source>
        <dbReference type="SAM" id="MobiDB-lite"/>
    </source>
</evidence>
<reference evidence="6 7" key="1">
    <citation type="submission" date="2012-12" db="EMBL/GenBank/DDBJ databases">
        <title>Whole genome shotgun sequence of Gordonia aichiensis NBRC 108223.</title>
        <authorList>
            <person name="Isaki-Nakamura S."/>
            <person name="Hosoyama A."/>
            <person name="Tsuchikane K."/>
            <person name="Ando Y."/>
            <person name="Baba S."/>
            <person name="Ohji S."/>
            <person name="Hamada M."/>
            <person name="Tamura T."/>
            <person name="Yamazoe A."/>
            <person name="Yamazaki S."/>
            <person name="Fujita N."/>
        </authorList>
    </citation>
    <scope>NUCLEOTIDE SEQUENCE [LARGE SCALE GENOMIC DNA]</scope>
    <source>
        <strain evidence="6 7">NBRC 108223</strain>
    </source>
</reference>
<feature type="region of interest" description="Disordered" evidence="4">
    <location>
        <begin position="1"/>
        <end position="61"/>
    </location>
</feature>
<dbReference type="Gene3D" id="2.60.40.10">
    <property type="entry name" value="Immunoglobulins"/>
    <property type="match status" value="1"/>
</dbReference>
<feature type="domain" description="Glycosyl hydrolase family 13 catalytic" evidence="5">
    <location>
        <begin position="348"/>
        <end position="759"/>
    </location>
</feature>
<evidence type="ECO:0000313" key="6">
    <source>
        <dbReference type="EMBL" id="GAC49732.1"/>
    </source>
</evidence>
<dbReference type="NCBIfam" id="TIGR02100">
    <property type="entry name" value="glgX_debranch"/>
    <property type="match status" value="1"/>
</dbReference>
<protein>
    <submittedName>
        <fullName evidence="6">Glycogen debranching enzyme</fullName>
    </submittedName>
</protein>
<dbReference type="Gene3D" id="3.20.20.80">
    <property type="entry name" value="Glycosidases"/>
    <property type="match status" value="1"/>
</dbReference>
<dbReference type="OrthoDB" id="3236218at2"/>
<dbReference type="InterPro" id="IPR013783">
    <property type="entry name" value="Ig-like_fold"/>
</dbReference>
<evidence type="ECO:0000256" key="2">
    <source>
        <dbReference type="ARBA" id="ARBA00022801"/>
    </source>
</evidence>
<name>L7KP47_9ACTN</name>
<dbReference type="CDD" id="cd11326">
    <property type="entry name" value="AmyAc_Glg_debranch"/>
    <property type="match status" value="1"/>
</dbReference>
<dbReference type="STRING" id="1220583.GOACH_16_01140"/>
<evidence type="ECO:0000256" key="3">
    <source>
        <dbReference type="ARBA" id="ARBA00023295"/>
    </source>
</evidence>
<comment type="similarity">
    <text evidence="1">Belongs to the glycosyl hydrolase 13 family.</text>
</comment>
<dbReference type="Proteomes" id="UP000010988">
    <property type="component" value="Unassembled WGS sequence"/>
</dbReference>
<evidence type="ECO:0000259" key="5">
    <source>
        <dbReference type="SMART" id="SM00642"/>
    </source>
</evidence>
<dbReference type="InterPro" id="IPR006047">
    <property type="entry name" value="GH13_cat_dom"/>
</dbReference>
<dbReference type="GO" id="GO:0005980">
    <property type="term" value="P:glycogen catabolic process"/>
    <property type="evidence" value="ECO:0007669"/>
    <property type="project" value="InterPro"/>
</dbReference>
<gene>
    <name evidence="6" type="primary">glgX</name>
    <name evidence="6" type="ORF">GOACH_16_01140</name>
</gene>
<comment type="caution">
    <text evidence="6">The sequence shown here is derived from an EMBL/GenBank/DDBJ whole genome shotgun (WGS) entry which is preliminary data.</text>
</comment>
<proteinExistence type="inferred from homology"/>
<dbReference type="InterPro" id="IPR017853">
    <property type="entry name" value="GH"/>
</dbReference>
<dbReference type="RefSeq" id="WP_005176437.1">
    <property type="nucleotide sequence ID" value="NZ_BANR01000016.1"/>
</dbReference>
<dbReference type="InterPro" id="IPR014756">
    <property type="entry name" value="Ig_E-set"/>
</dbReference>
<dbReference type="EMBL" id="BANR01000016">
    <property type="protein sequence ID" value="GAC49732.1"/>
    <property type="molecule type" value="Genomic_DNA"/>
</dbReference>
<keyword evidence="2" id="KW-0378">Hydrolase</keyword>
<feature type="compositionally biased region" description="Acidic residues" evidence="4">
    <location>
        <begin position="294"/>
        <end position="303"/>
    </location>
</feature>
<keyword evidence="7" id="KW-1185">Reference proteome</keyword>
<dbReference type="SUPFAM" id="SSF51445">
    <property type="entry name" value="(Trans)glycosidases"/>
    <property type="match status" value="1"/>
</dbReference>
<dbReference type="GO" id="GO:0004135">
    <property type="term" value="F:amylo-alpha-1,6-glucosidase activity"/>
    <property type="evidence" value="ECO:0007669"/>
    <property type="project" value="InterPro"/>
</dbReference>
<dbReference type="Gene3D" id="2.60.40.1180">
    <property type="entry name" value="Golgi alpha-mannosidase II"/>
    <property type="match status" value="1"/>
</dbReference>
<feature type="region of interest" description="Disordered" evidence="4">
    <location>
        <begin position="195"/>
        <end position="282"/>
    </location>
</feature>
<dbReference type="InterPro" id="IPR004193">
    <property type="entry name" value="Glyco_hydro_13_N"/>
</dbReference>
<evidence type="ECO:0000256" key="1">
    <source>
        <dbReference type="ARBA" id="ARBA00008061"/>
    </source>
</evidence>
<dbReference type="eggNOG" id="COG1523">
    <property type="taxonomic scope" value="Bacteria"/>
</dbReference>
<dbReference type="SMART" id="SM00642">
    <property type="entry name" value="Aamy"/>
    <property type="match status" value="1"/>
</dbReference>
<feature type="region of interest" description="Disordered" evidence="4">
    <location>
        <begin position="294"/>
        <end position="313"/>
    </location>
</feature>
<feature type="compositionally biased region" description="Basic and acidic residues" evidence="4">
    <location>
        <begin position="657"/>
        <end position="671"/>
    </location>
</feature>
<feature type="region of interest" description="Disordered" evidence="4">
    <location>
        <begin position="657"/>
        <end position="687"/>
    </location>
</feature>
<organism evidence="6 7">
    <name type="scientific">Gordonia aichiensis NBRC 108223</name>
    <dbReference type="NCBI Taxonomy" id="1220583"/>
    <lineage>
        <taxon>Bacteria</taxon>
        <taxon>Bacillati</taxon>
        <taxon>Actinomycetota</taxon>
        <taxon>Actinomycetes</taxon>
        <taxon>Mycobacteriales</taxon>
        <taxon>Gordoniaceae</taxon>
        <taxon>Gordonia</taxon>
    </lineage>
</organism>
<evidence type="ECO:0000313" key="7">
    <source>
        <dbReference type="Proteomes" id="UP000010988"/>
    </source>
</evidence>
<feature type="compositionally biased region" description="Low complexity" evidence="4">
    <location>
        <begin position="243"/>
        <end position="271"/>
    </location>
</feature>
<dbReference type="CDD" id="cd02856">
    <property type="entry name" value="E_set_GDE_Isoamylase_N"/>
    <property type="match status" value="1"/>
</dbReference>
<dbReference type="PANTHER" id="PTHR43002">
    <property type="entry name" value="GLYCOGEN DEBRANCHING ENZYME"/>
    <property type="match status" value="1"/>
</dbReference>
<accession>L7KP47</accession>
<dbReference type="SUPFAM" id="SSF51011">
    <property type="entry name" value="Glycosyl hydrolase domain"/>
    <property type="match status" value="1"/>
</dbReference>
<dbReference type="InterPro" id="IPR011837">
    <property type="entry name" value="Glycogen_debranch_GlgX"/>
</dbReference>
<keyword evidence="3" id="KW-0326">Glycosidase</keyword>
<dbReference type="AlphaFoldDB" id="L7KP47"/>
<dbReference type="Pfam" id="PF02922">
    <property type="entry name" value="CBM_48"/>
    <property type="match status" value="1"/>
</dbReference>